<protein>
    <submittedName>
        <fullName evidence="2">Uncharacterized protein</fullName>
    </submittedName>
</protein>
<organism evidence="1 2">
    <name type="scientific">Panagrolaimus sp. PS1159</name>
    <dbReference type="NCBI Taxonomy" id="55785"/>
    <lineage>
        <taxon>Eukaryota</taxon>
        <taxon>Metazoa</taxon>
        <taxon>Ecdysozoa</taxon>
        <taxon>Nematoda</taxon>
        <taxon>Chromadorea</taxon>
        <taxon>Rhabditida</taxon>
        <taxon>Tylenchina</taxon>
        <taxon>Panagrolaimomorpha</taxon>
        <taxon>Panagrolaimoidea</taxon>
        <taxon>Panagrolaimidae</taxon>
        <taxon>Panagrolaimus</taxon>
    </lineage>
</organism>
<reference evidence="2" key="1">
    <citation type="submission" date="2022-11" db="UniProtKB">
        <authorList>
            <consortium name="WormBaseParasite"/>
        </authorList>
    </citation>
    <scope>IDENTIFICATION</scope>
</reference>
<accession>A0AC35EV07</accession>
<evidence type="ECO:0000313" key="1">
    <source>
        <dbReference type="Proteomes" id="UP000887580"/>
    </source>
</evidence>
<dbReference type="WBParaSite" id="PS1159_v2.g10926.t1">
    <property type="protein sequence ID" value="PS1159_v2.g10926.t1"/>
    <property type="gene ID" value="PS1159_v2.g10926"/>
</dbReference>
<dbReference type="Proteomes" id="UP000887580">
    <property type="component" value="Unplaced"/>
</dbReference>
<name>A0AC35EV07_9BILA</name>
<evidence type="ECO:0000313" key="2">
    <source>
        <dbReference type="WBParaSite" id="PS1159_v2.g10926.t1"/>
    </source>
</evidence>
<proteinExistence type="predicted"/>
<sequence length="93" mass="10529">MSNPVETFTSSRPPTPPPEDPIINAEDNLSRITDRPLAIVYYGENFDPDKDYHVITLDEPHTARKKCFVITILVSIIFCLLLAALIYTLTRIP</sequence>